<evidence type="ECO:0000256" key="1">
    <source>
        <dbReference type="SAM" id="Phobius"/>
    </source>
</evidence>
<proteinExistence type="predicted"/>
<dbReference type="EMBL" id="CAJNOC010000714">
    <property type="protein sequence ID" value="CAF0795034.1"/>
    <property type="molecule type" value="Genomic_DNA"/>
</dbReference>
<feature type="transmembrane region" description="Helical" evidence="1">
    <location>
        <begin position="273"/>
        <end position="295"/>
    </location>
</feature>
<dbReference type="AlphaFoldDB" id="A0A813SH25"/>
<comment type="caution">
    <text evidence="4">The sequence shown here is derived from an EMBL/GenBank/DDBJ whole genome shotgun (WGS) entry which is preliminary data.</text>
</comment>
<name>A0A813SH25_9BILA</name>
<evidence type="ECO:0000313" key="5">
    <source>
        <dbReference type="Proteomes" id="UP000663879"/>
    </source>
</evidence>
<feature type="chain" id="PRO_5032312916" description="Thioredoxin domain-containing protein" evidence="2">
    <location>
        <begin position="18"/>
        <end position="312"/>
    </location>
</feature>
<gene>
    <name evidence="4" type="ORF">OXX778_LOCUS6169</name>
</gene>
<evidence type="ECO:0000313" key="4">
    <source>
        <dbReference type="EMBL" id="CAF0795034.1"/>
    </source>
</evidence>
<evidence type="ECO:0000259" key="3">
    <source>
        <dbReference type="Pfam" id="PF00085"/>
    </source>
</evidence>
<protein>
    <recommendedName>
        <fullName evidence="3">Thioredoxin domain-containing protein</fullName>
    </recommendedName>
</protein>
<keyword evidence="1" id="KW-0812">Transmembrane</keyword>
<keyword evidence="1" id="KW-1133">Transmembrane helix</keyword>
<accession>A0A813SH25</accession>
<dbReference type="Gene3D" id="3.40.30.10">
    <property type="entry name" value="Glutaredoxin"/>
    <property type="match status" value="2"/>
</dbReference>
<reference evidence="4" key="1">
    <citation type="submission" date="2021-02" db="EMBL/GenBank/DDBJ databases">
        <authorList>
            <person name="Nowell W R."/>
        </authorList>
    </citation>
    <scope>NUCLEOTIDE SEQUENCE</scope>
    <source>
        <strain evidence="4">Ploen Becks lab</strain>
    </source>
</reference>
<organism evidence="4 5">
    <name type="scientific">Brachionus calyciflorus</name>
    <dbReference type="NCBI Taxonomy" id="104777"/>
    <lineage>
        <taxon>Eukaryota</taxon>
        <taxon>Metazoa</taxon>
        <taxon>Spiralia</taxon>
        <taxon>Gnathifera</taxon>
        <taxon>Rotifera</taxon>
        <taxon>Eurotatoria</taxon>
        <taxon>Monogononta</taxon>
        <taxon>Pseudotrocha</taxon>
        <taxon>Ploima</taxon>
        <taxon>Brachionidae</taxon>
        <taxon>Brachionus</taxon>
    </lineage>
</organism>
<dbReference type="Proteomes" id="UP000663879">
    <property type="component" value="Unassembled WGS sequence"/>
</dbReference>
<evidence type="ECO:0000256" key="2">
    <source>
        <dbReference type="SAM" id="SignalP"/>
    </source>
</evidence>
<sequence>MFIKFSILVILTQYIQANLTLDYESINYETILNSDYLNQNRHVIVLVLGSSPLDKNKVQILNEFKNSIEQINQNEALSIKVHSINDDKFARKYSIIRYPSLLFIRDNRHVLFKGDFKSGTLLEWAETYKEKKTVNLDDSNFEHDTQASSGATTGDWFVLFYKSECKVSMLIESTWEQASLRPDNRVIFSYVNIDRSPHLKERFNIMNSPTLLFFRQGLMYRYEIGKYDVESLISFSSTWYKNVKSHRVPLEKSWFDLTIDTIVRFLKKQDINFTYVFIGMATTILLFLIIFLVCFRRGKTTSRVDKRINKFD</sequence>
<dbReference type="SUPFAM" id="SSF52833">
    <property type="entry name" value="Thioredoxin-like"/>
    <property type="match status" value="2"/>
</dbReference>
<dbReference type="PANTHER" id="PTHR19991">
    <property type="entry name" value="L 2 01289"/>
    <property type="match status" value="1"/>
</dbReference>
<dbReference type="PANTHER" id="PTHR19991:SF2">
    <property type="entry name" value="GH08893P"/>
    <property type="match status" value="1"/>
</dbReference>
<dbReference type="InterPro" id="IPR013766">
    <property type="entry name" value="Thioredoxin_domain"/>
</dbReference>
<feature type="domain" description="Thioredoxin" evidence="3">
    <location>
        <begin position="133"/>
        <end position="234"/>
    </location>
</feature>
<dbReference type="OrthoDB" id="72053at2759"/>
<keyword evidence="2" id="KW-0732">Signal</keyword>
<feature type="signal peptide" evidence="2">
    <location>
        <begin position="1"/>
        <end position="17"/>
    </location>
</feature>
<keyword evidence="1" id="KW-0472">Membrane</keyword>
<dbReference type="InterPro" id="IPR036249">
    <property type="entry name" value="Thioredoxin-like_sf"/>
</dbReference>
<dbReference type="Pfam" id="PF00085">
    <property type="entry name" value="Thioredoxin"/>
    <property type="match status" value="1"/>
</dbReference>
<dbReference type="CDD" id="cd02961">
    <property type="entry name" value="PDI_a_family"/>
    <property type="match status" value="1"/>
</dbReference>
<keyword evidence="5" id="KW-1185">Reference proteome</keyword>